<feature type="region of interest" description="Disordered" evidence="2">
    <location>
        <begin position="263"/>
        <end position="290"/>
    </location>
</feature>
<name>A0A0G2HVP0_9PEZI</name>
<evidence type="ECO:0000256" key="2">
    <source>
        <dbReference type="SAM" id="MobiDB-lite"/>
    </source>
</evidence>
<keyword evidence="4" id="KW-1185">Reference proteome</keyword>
<organism evidence="3 4">
    <name type="scientific">Diaporthe ampelina</name>
    <dbReference type="NCBI Taxonomy" id="1214573"/>
    <lineage>
        <taxon>Eukaryota</taxon>
        <taxon>Fungi</taxon>
        <taxon>Dikarya</taxon>
        <taxon>Ascomycota</taxon>
        <taxon>Pezizomycotina</taxon>
        <taxon>Sordariomycetes</taxon>
        <taxon>Sordariomycetidae</taxon>
        <taxon>Diaporthales</taxon>
        <taxon>Diaporthaceae</taxon>
        <taxon>Diaporthe</taxon>
    </lineage>
</organism>
<protein>
    <submittedName>
        <fullName evidence="3">Uncharacterized protein</fullName>
    </submittedName>
</protein>
<proteinExistence type="predicted"/>
<gene>
    <name evidence="3" type="ORF">UCDDA912_g01185</name>
</gene>
<sequence length="495" mass="54650">MDEENGEGRHAAAEGVAVETDQLENEVIHFMNISFAEKEKAEALSGRLAFVTQEKEDLERRIDELDRDLSRTDWQAQEDVVSATDAGDTMSRVHAKITKLRATAQSLENEFNVLNSIGNEDTKTIADLKKQLRTTGEQLAQKTQEGERLREELEQTTRAAGSEKTTNEGLLYEMETLKQECNMLRSSYASTGKKLAEAEQTADTLSGFVKRKVAESEGVRKAGAAQAQAMRQEIDGKQKQIESLVLTQKILKARCHKAEAALQQQLRPTHQHTKRGETDKAARSQRDEKDAVIKKLADELRHNQERRVRAVAIGIDLSGSAAGSLTEGIKKVYAHLLGTLQRSPCQTYVMTAVHGPGDAVAVKSRFADTWATHDKVLEGQKADGVEQHVECLRKMKEVAVSTGLVLDLQAVLLGDSKTNHASHVGAEEVCADFAASNPTVHIHSVAVKTGSAEETETYWNNLEAWHPWNYASATGGNMIVWWQDSPLPDLSSLVY</sequence>
<keyword evidence="1" id="KW-0175">Coiled coil</keyword>
<evidence type="ECO:0000256" key="1">
    <source>
        <dbReference type="SAM" id="Coils"/>
    </source>
</evidence>
<dbReference type="OrthoDB" id="5223794at2759"/>
<feature type="compositionally biased region" description="Basic and acidic residues" evidence="2">
    <location>
        <begin position="274"/>
        <end position="290"/>
    </location>
</feature>
<reference evidence="3 4" key="1">
    <citation type="submission" date="2015-05" db="EMBL/GenBank/DDBJ databases">
        <title>Distinctive expansion of gene families associated with plant cell wall degradation and secondary metabolism in the genomes of grapevine trunk pathogens.</title>
        <authorList>
            <person name="Lawrence D.P."/>
            <person name="Travadon R."/>
            <person name="Rolshausen P.E."/>
            <person name="Baumgartner K."/>
        </authorList>
    </citation>
    <scope>NUCLEOTIDE SEQUENCE [LARGE SCALE GENOMIC DNA]</scope>
    <source>
        <strain evidence="3">DA912</strain>
    </source>
</reference>
<dbReference type="AlphaFoldDB" id="A0A0G2HVP0"/>
<reference evidence="3 4" key="2">
    <citation type="submission" date="2015-05" db="EMBL/GenBank/DDBJ databases">
        <authorList>
            <person name="Morales-Cruz A."/>
            <person name="Amrine K.C."/>
            <person name="Cantu D."/>
        </authorList>
    </citation>
    <scope>NUCLEOTIDE SEQUENCE [LARGE SCALE GENOMIC DNA]</scope>
    <source>
        <strain evidence="3">DA912</strain>
    </source>
</reference>
<evidence type="ECO:0000313" key="3">
    <source>
        <dbReference type="EMBL" id="KKY38818.1"/>
    </source>
</evidence>
<dbReference type="Proteomes" id="UP000034680">
    <property type="component" value="Unassembled WGS sequence"/>
</dbReference>
<feature type="coiled-coil region" evidence="1">
    <location>
        <begin position="41"/>
        <end position="159"/>
    </location>
</feature>
<comment type="caution">
    <text evidence="3">The sequence shown here is derived from an EMBL/GenBank/DDBJ whole genome shotgun (WGS) entry which is preliminary data.</text>
</comment>
<evidence type="ECO:0000313" key="4">
    <source>
        <dbReference type="Proteomes" id="UP000034680"/>
    </source>
</evidence>
<accession>A0A0G2HVP0</accession>
<dbReference type="EMBL" id="LCUC01000046">
    <property type="protein sequence ID" value="KKY38818.1"/>
    <property type="molecule type" value="Genomic_DNA"/>
</dbReference>